<keyword evidence="1" id="KW-0245">EGF-like domain</keyword>
<dbReference type="PANTHER" id="PTHR24043:SF8">
    <property type="entry name" value="EGF-LIKE DOMAIN-CONTAINING PROTEIN"/>
    <property type="match status" value="1"/>
</dbReference>
<evidence type="ECO:0000256" key="1">
    <source>
        <dbReference type="ARBA" id="ARBA00022536"/>
    </source>
</evidence>
<dbReference type="PANTHER" id="PTHR24043">
    <property type="entry name" value="SCAVENGER RECEPTOR CLASS F"/>
    <property type="match status" value="1"/>
</dbReference>
<evidence type="ECO:0000256" key="2">
    <source>
        <dbReference type="SAM" id="Phobius"/>
    </source>
</evidence>
<name>A0A8S3YJR9_9EUPU</name>
<dbReference type="Gene3D" id="2.170.300.10">
    <property type="entry name" value="Tie2 ligand-binding domain superfamily"/>
    <property type="match status" value="1"/>
</dbReference>
<proteinExistence type="predicted"/>
<reference evidence="4" key="1">
    <citation type="submission" date="2021-04" db="EMBL/GenBank/DDBJ databases">
        <authorList>
            <consortium name="Molecular Ecology Group"/>
        </authorList>
    </citation>
    <scope>NUCLEOTIDE SEQUENCE</scope>
</reference>
<protein>
    <recommendedName>
        <fullName evidence="3">Laminin EGF-like domain-containing protein</fullName>
    </recommendedName>
</protein>
<dbReference type="OrthoDB" id="10252017at2759"/>
<dbReference type="InterPro" id="IPR042635">
    <property type="entry name" value="MEGF10/SREC1/2-like"/>
</dbReference>
<dbReference type="PROSITE" id="PS01248">
    <property type="entry name" value="EGF_LAM_1"/>
    <property type="match status" value="1"/>
</dbReference>
<feature type="transmembrane region" description="Helical" evidence="2">
    <location>
        <begin position="97"/>
        <end position="117"/>
    </location>
</feature>
<dbReference type="Pfam" id="PF00053">
    <property type="entry name" value="EGF_laminin"/>
    <property type="match status" value="1"/>
</dbReference>
<feature type="domain" description="Laminin EGF-like" evidence="3">
    <location>
        <begin position="30"/>
        <end position="62"/>
    </location>
</feature>
<keyword evidence="5" id="KW-1185">Reference proteome</keyword>
<organism evidence="4 5">
    <name type="scientific">Candidula unifasciata</name>
    <dbReference type="NCBI Taxonomy" id="100452"/>
    <lineage>
        <taxon>Eukaryota</taxon>
        <taxon>Metazoa</taxon>
        <taxon>Spiralia</taxon>
        <taxon>Lophotrochozoa</taxon>
        <taxon>Mollusca</taxon>
        <taxon>Gastropoda</taxon>
        <taxon>Heterobranchia</taxon>
        <taxon>Euthyneura</taxon>
        <taxon>Panpulmonata</taxon>
        <taxon>Eupulmonata</taxon>
        <taxon>Stylommatophora</taxon>
        <taxon>Helicina</taxon>
        <taxon>Helicoidea</taxon>
        <taxon>Geomitridae</taxon>
        <taxon>Candidula</taxon>
    </lineage>
</organism>
<dbReference type="GO" id="GO:0005044">
    <property type="term" value="F:scavenger receptor activity"/>
    <property type="evidence" value="ECO:0007669"/>
    <property type="project" value="InterPro"/>
</dbReference>
<gene>
    <name evidence="4" type="ORF">CUNI_LOCUS2805</name>
</gene>
<keyword evidence="2" id="KW-0812">Transmembrane</keyword>
<evidence type="ECO:0000259" key="3">
    <source>
        <dbReference type="PROSITE" id="PS01248"/>
    </source>
</evidence>
<dbReference type="InterPro" id="IPR002049">
    <property type="entry name" value="LE_dom"/>
</dbReference>
<dbReference type="AlphaFoldDB" id="A0A8S3YJR9"/>
<keyword evidence="2" id="KW-1133">Transmembrane helix</keyword>
<sequence length="129" mass="14328">CLSGWYGDDCTKPCSNLCADRLCDQTTGACFSCVINRTGTFCKECTDGYVGPLCDRRCSKYCLNRLCDKRTERCYSCMTGYRGEFCNEEVEGNVPSLWIFPLFIPYIALVVLCVLAGGGHVGDQEDEIP</sequence>
<accession>A0A8S3YJR9</accession>
<dbReference type="Proteomes" id="UP000678393">
    <property type="component" value="Unassembled WGS sequence"/>
</dbReference>
<dbReference type="EMBL" id="CAJHNH020000372">
    <property type="protein sequence ID" value="CAG5117247.1"/>
    <property type="molecule type" value="Genomic_DNA"/>
</dbReference>
<keyword evidence="2" id="KW-0472">Membrane</keyword>
<evidence type="ECO:0000313" key="4">
    <source>
        <dbReference type="EMBL" id="CAG5117247.1"/>
    </source>
</evidence>
<evidence type="ECO:0000313" key="5">
    <source>
        <dbReference type="Proteomes" id="UP000678393"/>
    </source>
</evidence>
<feature type="non-terminal residue" evidence="4">
    <location>
        <position position="1"/>
    </location>
</feature>
<comment type="caution">
    <text evidence="4">The sequence shown here is derived from an EMBL/GenBank/DDBJ whole genome shotgun (WGS) entry which is preliminary data.</text>
</comment>